<dbReference type="GeneID" id="17040274"/>
<dbReference type="RefSeq" id="XP_005646832.1">
    <property type="nucleotide sequence ID" value="XM_005646775.1"/>
</dbReference>
<evidence type="ECO:0000313" key="2">
    <source>
        <dbReference type="Proteomes" id="UP000007264"/>
    </source>
</evidence>
<keyword evidence="2" id="KW-1185">Reference proteome</keyword>
<organism evidence="1 2">
    <name type="scientific">Coccomyxa subellipsoidea (strain C-169)</name>
    <name type="common">Green microalga</name>
    <dbReference type="NCBI Taxonomy" id="574566"/>
    <lineage>
        <taxon>Eukaryota</taxon>
        <taxon>Viridiplantae</taxon>
        <taxon>Chlorophyta</taxon>
        <taxon>core chlorophytes</taxon>
        <taxon>Trebouxiophyceae</taxon>
        <taxon>Trebouxiophyceae incertae sedis</taxon>
        <taxon>Coccomyxaceae</taxon>
        <taxon>Coccomyxa</taxon>
        <taxon>Coccomyxa subellipsoidea</taxon>
    </lineage>
</organism>
<reference evidence="1 2" key="1">
    <citation type="journal article" date="2012" name="Genome Biol.">
        <title>The genome of the polar eukaryotic microalga coccomyxa subellipsoidea reveals traits of cold adaptation.</title>
        <authorList>
            <person name="Blanc G."/>
            <person name="Agarkova I."/>
            <person name="Grimwood J."/>
            <person name="Kuo A."/>
            <person name="Brueggeman A."/>
            <person name="Dunigan D."/>
            <person name="Gurnon J."/>
            <person name="Ladunga I."/>
            <person name="Lindquist E."/>
            <person name="Lucas S."/>
            <person name="Pangilinan J."/>
            <person name="Proschold T."/>
            <person name="Salamov A."/>
            <person name="Schmutz J."/>
            <person name="Weeks D."/>
            <person name="Yamada T."/>
            <person name="Claverie J.M."/>
            <person name="Grigoriev I."/>
            <person name="Van Etten J."/>
            <person name="Lomsadze A."/>
            <person name="Borodovsky M."/>
        </authorList>
    </citation>
    <scope>NUCLEOTIDE SEQUENCE [LARGE SCALE GENOMIC DNA]</scope>
    <source>
        <strain evidence="1 2">C-169</strain>
    </source>
</reference>
<accession>I0YV69</accession>
<proteinExistence type="predicted"/>
<gene>
    <name evidence="1" type="ORF">COCSUDRAFT_55983</name>
</gene>
<evidence type="ECO:0000313" key="1">
    <source>
        <dbReference type="EMBL" id="EIE22288.1"/>
    </source>
</evidence>
<dbReference type="KEGG" id="csl:COCSUDRAFT_55983"/>
<dbReference type="Proteomes" id="UP000007264">
    <property type="component" value="Unassembled WGS sequence"/>
</dbReference>
<dbReference type="EMBL" id="AGSI01000010">
    <property type="protein sequence ID" value="EIE22288.1"/>
    <property type="molecule type" value="Genomic_DNA"/>
</dbReference>
<sequence>MADFLAALLHEDGGTDRPQELLQLQMVCEYTETDADSLEPIGRLLAHLAHRAEGLRLLCLTSSKLPTLPQLPSLKHLILDQGSMPITAIARSLLELTALETLYIKCDTEDEDKSCAAYADCPELALATLRYLRHVNLIGLVPSRLTLPPGAALHVTVTHWEAAHDSVWHSVLPMLRSFTWDDPDGDMREMPDLVERAGNITNIELNLQCIGDDRRPLQVFQVFQPNVKVSIRCWVACMDLWGGTWRHMSLVTNHLFLDSWQHPRLEYCSDFYLEYSSLEGSQSSTARACSKSKKLCNGRKCLVKGANLYSEDPRCICGACLSCLMESGKMVDDPCFR</sequence>
<name>I0YV69_COCSC</name>
<dbReference type="AlphaFoldDB" id="I0YV69"/>
<protein>
    <submittedName>
        <fullName evidence="1">Uncharacterized protein</fullName>
    </submittedName>
</protein>
<comment type="caution">
    <text evidence="1">The sequence shown here is derived from an EMBL/GenBank/DDBJ whole genome shotgun (WGS) entry which is preliminary data.</text>
</comment>
<dbReference type="SUPFAM" id="SSF52047">
    <property type="entry name" value="RNI-like"/>
    <property type="match status" value="1"/>
</dbReference>